<dbReference type="InterPro" id="IPR027417">
    <property type="entry name" value="P-loop_NTPase"/>
</dbReference>
<evidence type="ECO:0000313" key="1">
    <source>
        <dbReference type="EMBL" id="SVB67619.1"/>
    </source>
</evidence>
<sequence length="110" mass="12652">MTDEWKVVISRLIHLIDKAEKFFLQNDATDVEEETNSLLDQYSAFRWQVRFGMPKLVPVRHPDLTNISDLIGINQEIDTLDRNTRQFLCGLPANHVLLWGDRGTGKSSLV</sequence>
<proteinExistence type="predicted"/>
<dbReference type="PANTHER" id="PTHR42935:SF1">
    <property type="entry name" value="SLR0930 PROTEIN"/>
    <property type="match status" value="1"/>
</dbReference>
<accession>A0A382FYD1</accession>
<feature type="non-terminal residue" evidence="1">
    <location>
        <position position="110"/>
    </location>
</feature>
<dbReference type="EMBL" id="UINC01052368">
    <property type="protein sequence ID" value="SVB67619.1"/>
    <property type="molecule type" value="Genomic_DNA"/>
</dbReference>
<organism evidence="1">
    <name type="scientific">marine metagenome</name>
    <dbReference type="NCBI Taxonomy" id="408172"/>
    <lineage>
        <taxon>unclassified sequences</taxon>
        <taxon>metagenomes</taxon>
        <taxon>ecological metagenomes</taxon>
    </lineage>
</organism>
<dbReference type="PANTHER" id="PTHR42935">
    <property type="entry name" value="SLR0930 PROTEIN"/>
    <property type="match status" value="1"/>
</dbReference>
<dbReference type="InterPro" id="IPR008533">
    <property type="entry name" value="DUF815"/>
</dbReference>
<name>A0A382FYD1_9ZZZZ</name>
<dbReference type="Pfam" id="PF05673">
    <property type="entry name" value="DUF815"/>
    <property type="match status" value="1"/>
</dbReference>
<gene>
    <name evidence="1" type="ORF">METZ01_LOCUS220473</name>
</gene>
<dbReference type="AlphaFoldDB" id="A0A382FYD1"/>
<dbReference type="SUPFAM" id="SSF52540">
    <property type="entry name" value="P-loop containing nucleoside triphosphate hydrolases"/>
    <property type="match status" value="1"/>
</dbReference>
<protein>
    <submittedName>
        <fullName evidence="1">Uncharacterized protein</fullName>
    </submittedName>
</protein>
<reference evidence="1" key="1">
    <citation type="submission" date="2018-05" db="EMBL/GenBank/DDBJ databases">
        <authorList>
            <person name="Lanie J.A."/>
            <person name="Ng W.-L."/>
            <person name="Kazmierczak K.M."/>
            <person name="Andrzejewski T.M."/>
            <person name="Davidsen T.M."/>
            <person name="Wayne K.J."/>
            <person name="Tettelin H."/>
            <person name="Glass J.I."/>
            <person name="Rusch D."/>
            <person name="Podicherti R."/>
            <person name="Tsui H.-C.T."/>
            <person name="Winkler M.E."/>
        </authorList>
    </citation>
    <scope>NUCLEOTIDE SEQUENCE</scope>
</reference>